<dbReference type="EMBL" id="BSXV01000102">
    <property type="protein sequence ID" value="GME87494.1"/>
    <property type="molecule type" value="Genomic_DNA"/>
</dbReference>
<comment type="caution">
    <text evidence="1">The sequence shown here is derived from an EMBL/GenBank/DDBJ whole genome shotgun (WGS) entry which is preliminary data.</text>
</comment>
<keyword evidence="2" id="KW-1185">Reference proteome</keyword>
<reference evidence="1" key="1">
    <citation type="submission" date="2023-04" db="EMBL/GenBank/DDBJ databases">
        <title>Candida boidinii NBRC 1967.</title>
        <authorList>
            <person name="Ichikawa N."/>
            <person name="Sato H."/>
            <person name="Tonouchi N."/>
        </authorList>
    </citation>
    <scope>NUCLEOTIDE SEQUENCE</scope>
    <source>
        <strain evidence="1">NBRC 1967</strain>
    </source>
</reference>
<accession>A0ACB5TFC2</accession>
<protein>
    <submittedName>
        <fullName evidence="1">Unnamed protein product</fullName>
    </submittedName>
</protein>
<sequence>MPQLKRRKLEQQSETEKLDVSHDDDSPVPQQESNTNTIDSGTESENDDITNNEKDKIIATKADMPLNVKKYWKKRYSLFSKFDEGIILTEELWYSVTPEEVSIYLLKFIQHCYPDSSVILDLFCGGGGNSVQFAKYFDKVICIDINPVNLKCTEHNTGVYGKNRQRKLELYRCNWSYSTEYYLNNNYKNDKDIEEETIKEIKTTVSVFENLIESKIDIAFASPPWGGPDYSAEEVFDLQKSLYPLSLEELLKGLFKISNNVILFLPRNSDINQIQDITTKLKGANSKVRISNIYLYEGLKGILCFWGDAFTEYERQ</sequence>
<dbReference type="Proteomes" id="UP001165101">
    <property type="component" value="Unassembled WGS sequence"/>
</dbReference>
<gene>
    <name evidence="1" type="ORF">Cboi01_000040000</name>
</gene>
<evidence type="ECO:0000313" key="1">
    <source>
        <dbReference type="EMBL" id="GME87494.1"/>
    </source>
</evidence>
<name>A0ACB5TFC2_CANBO</name>
<proteinExistence type="predicted"/>
<organism evidence="1 2">
    <name type="scientific">Candida boidinii</name>
    <name type="common">Yeast</name>
    <dbReference type="NCBI Taxonomy" id="5477"/>
    <lineage>
        <taxon>Eukaryota</taxon>
        <taxon>Fungi</taxon>
        <taxon>Dikarya</taxon>
        <taxon>Ascomycota</taxon>
        <taxon>Saccharomycotina</taxon>
        <taxon>Pichiomycetes</taxon>
        <taxon>Pichiales</taxon>
        <taxon>Pichiaceae</taxon>
        <taxon>Ogataea</taxon>
        <taxon>Ogataea/Candida clade</taxon>
    </lineage>
</organism>
<evidence type="ECO:0000313" key="2">
    <source>
        <dbReference type="Proteomes" id="UP001165101"/>
    </source>
</evidence>